<dbReference type="PANTHER" id="PTHR43943:SF2">
    <property type="entry name" value="DEHYDROGENASE_REDUCTASE 4"/>
    <property type="match status" value="1"/>
</dbReference>
<dbReference type="EMBL" id="FQZO01000004">
    <property type="protein sequence ID" value="SHJ28795.1"/>
    <property type="molecule type" value="Genomic_DNA"/>
</dbReference>
<dbReference type="RefSeq" id="WP_073007312.1">
    <property type="nucleotide sequence ID" value="NZ_FQZO01000004.1"/>
</dbReference>
<comment type="similarity">
    <text evidence="1">Belongs to the short-chain dehydrogenases/reductases (SDR) family.</text>
</comment>
<gene>
    <name evidence="2" type="ORF">SAMN05444401_2613</name>
</gene>
<evidence type="ECO:0000313" key="2">
    <source>
        <dbReference type="EMBL" id="SHJ28795.1"/>
    </source>
</evidence>
<dbReference type="STRING" id="1121298.SAMN05444401_2613"/>
<dbReference type="OrthoDB" id="9775296at2"/>
<proteinExistence type="inferred from homology"/>
<accession>A0A1M6I329</accession>
<dbReference type="Proteomes" id="UP000184080">
    <property type="component" value="Unassembled WGS sequence"/>
</dbReference>
<keyword evidence="3" id="KW-1185">Reference proteome</keyword>
<organism evidence="2 3">
    <name type="scientific">Clostridium amylolyticum</name>
    <dbReference type="NCBI Taxonomy" id="1121298"/>
    <lineage>
        <taxon>Bacteria</taxon>
        <taxon>Bacillati</taxon>
        <taxon>Bacillota</taxon>
        <taxon>Clostridia</taxon>
        <taxon>Eubacteriales</taxon>
        <taxon>Clostridiaceae</taxon>
        <taxon>Clostridium</taxon>
    </lineage>
</organism>
<sequence>MLIEKAKIGKNCLKGKTVLLTGAGGGIGFEAARALVWLGANVIIAEINKDKGFKAEKAINEELNTNRALFYEINIEDEKQINKLYSFIKNKYGFLDVIFNNATITSLGAVHKVKISDWDKSYGVNLRGPILLVQKFLPDMKYKNEGTIVFVSSSGAAPYMGAYEIFKTSQVELCNILAGELENTNIYTYCIAPGLVKTETAHQGIEKVAALMNISTEEFYLMNESHMLDAEHAGVGFAVSIAFAEKYNGQEVGSIQALTDAGIIRQEKEEVINNTSNYSKETLKLHITNVIKIYNEQYQGWLERNIFERQWVLRDFKKEVKLSADQFKREIEIIQNLMEQGEFDSLRKKKNLFICLKKYYEHQYKLLQGYEKDVKKLKDNSQVILSWIEELQIIIDILRR</sequence>
<dbReference type="Gene3D" id="3.40.50.720">
    <property type="entry name" value="NAD(P)-binding Rossmann-like Domain"/>
    <property type="match status" value="1"/>
</dbReference>
<dbReference type="PRINTS" id="PR00081">
    <property type="entry name" value="GDHRDH"/>
</dbReference>
<dbReference type="InterPro" id="IPR002347">
    <property type="entry name" value="SDR_fam"/>
</dbReference>
<dbReference type="CDD" id="cd05233">
    <property type="entry name" value="SDR_c"/>
    <property type="match status" value="1"/>
</dbReference>
<evidence type="ECO:0000256" key="1">
    <source>
        <dbReference type="ARBA" id="ARBA00006484"/>
    </source>
</evidence>
<protein>
    <submittedName>
        <fullName evidence="2">NAD(P)-dependent dehydrogenase, short-chain alcohol dehydrogenase family</fullName>
    </submittedName>
</protein>
<name>A0A1M6I329_9CLOT</name>
<dbReference type="PANTHER" id="PTHR43943">
    <property type="entry name" value="DEHYDROGENASE/REDUCTASE (SDR FAMILY) MEMBER 4"/>
    <property type="match status" value="1"/>
</dbReference>
<reference evidence="2 3" key="1">
    <citation type="submission" date="2016-11" db="EMBL/GenBank/DDBJ databases">
        <authorList>
            <person name="Jaros S."/>
            <person name="Januszkiewicz K."/>
            <person name="Wedrychowicz H."/>
        </authorList>
    </citation>
    <scope>NUCLEOTIDE SEQUENCE [LARGE SCALE GENOMIC DNA]</scope>
    <source>
        <strain evidence="2 3">DSM 21864</strain>
    </source>
</reference>
<dbReference type="Pfam" id="PF00106">
    <property type="entry name" value="adh_short"/>
    <property type="match status" value="1"/>
</dbReference>
<dbReference type="InterPro" id="IPR036291">
    <property type="entry name" value="NAD(P)-bd_dom_sf"/>
</dbReference>
<dbReference type="AlphaFoldDB" id="A0A1M6I329"/>
<evidence type="ECO:0000313" key="3">
    <source>
        <dbReference type="Proteomes" id="UP000184080"/>
    </source>
</evidence>
<dbReference type="SUPFAM" id="SSF51735">
    <property type="entry name" value="NAD(P)-binding Rossmann-fold domains"/>
    <property type="match status" value="1"/>
</dbReference>